<evidence type="ECO:0000313" key="2">
    <source>
        <dbReference type="Proteomes" id="UP000028547"/>
    </source>
</evidence>
<protein>
    <submittedName>
        <fullName evidence="1">Uncharacterized protein</fullName>
    </submittedName>
</protein>
<dbReference type="EMBL" id="JPMI01000122">
    <property type="protein sequence ID" value="KFA91932.1"/>
    <property type="molecule type" value="Genomic_DNA"/>
</dbReference>
<name>A0A084STZ7_9BACT</name>
<organism evidence="1 2">
    <name type="scientific">Archangium violaceum Cb vi76</name>
    <dbReference type="NCBI Taxonomy" id="1406225"/>
    <lineage>
        <taxon>Bacteria</taxon>
        <taxon>Pseudomonadati</taxon>
        <taxon>Myxococcota</taxon>
        <taxon>Myxococcia</taxon>
        <taxon>Myxococcales</taxon>
        <taxon>Cystobacterineae</taxon>
        <taxon>Archangiaceae</taxon>
        <taxon>Archangium</taxon>
    </lineage>
</organism>
<evidence type="ECO:0000313" key="1">
    <source>
        <dbReference type="EMBL" id="KFA91932.1"/>
    </source>
</evidence>
<comment type="caution">
    <text evidence="1">The sequence shown here is derived from an EMBL/GenBank/DDBJ whole genome shotgun (WGS) entry which is preliminary data.</text>
</comment>
<proteinExistence type="predicted"/>
<dbReference type="Proteomes" id="UP000028547">
    <property type="component" value="Unassembled WGS sequence"/>
</dbReference>
<reference evidence="1 2" key="1">
    <citation type="submission" date="2014-07" db="EMBL/GenBank/DDBJ databases">
        <title>Draft Genome Sequence of Gephyronic Acid Producer, Cystobacter violaceus Strain Cb vi76.</title>
        <authorList>
            <person name="Stevens D.C."/>
            <person name="Young J."/>
            <person name="Carmichael R."/>
            <person name="Tan J."/>
            <person name="Taylor R.E."/>
        </authorList>
    </citation>
    <scope>NUCLEOTIDE SEQUENCE [LARGE SCALE GENOMIC DNA]</scope>
    <source>
        <strain evidence="1 2">Cb vi76</strain>
    </source>
</reference>
<dbReference type="AlphaFoldDB" id="A0A084STZ7"/>
<accession>A0A084STZ7</accession>
<sequence length="259" mass="29727">MQLPSFLHGTYRSVQQKVKREGLRCAEQYRKEGAFPSPRQLLEVPLGEVVVVQGVVDIQHERPVWRLYMVSEVLRDVWEALDWEDSSSVRDAYEASFLETAWGALFFTLARMGAVSAERTARRLEAVLRFWDPLECARYLFKKPGAAQTLEELMVDSCGWAMDAWSPELEGPVRARLESAAKRMERATREDCLEAILRQMPRALAAGHDLKHRQVLADPAFQRERLTMLDTPSFERVSGACTSELLEKLYDWDHELGLQ</sequence>
<gene>
    <name evidence="1" type="ORF">Q664_18765</name>
</gene>